<proteinExistence type="predicted"/>
<dbReference type="RefSeq" id="WP_212612862.1">
    <property type="nucleotide sequence ID" value="NZ_VIWU01000001.1"/>
</dbReference>
<dbReference type="InterPro" id="IPR013149">
    <property type="entry name" value="ADH-like_C"/>
</dbReference>
<evidence type="ECO:0000256" key="1">
    <source>
        <dbReference type="ARBA" id="ARBA00001947"/>
    </source>
</evidence>
<gene>
    <name evidence="5" type="ORF">FHX44_118014</name>
</gene>
<dbReference type="InterPro" id="IPR011032">
    <property type="entry name" value="GroES-like_sf"/>
</dbReference>
<organism evidence="5 6">
    <name type="scientific">Pseudonocardia hierapolitana</name>
    <dbReference type="NCBI Taxonomy" id="1128676"/>
    <lineage>
        <taxon>Bacteria</taxon>
        <taxon>Bacillati</taxon>
        <taxon>Actinomycetota</taxon>
        <taxon>Actinomycetes</taxon>
        <taxon>Pseudonocardiales</taxon>
        <taxon>Pseudonocardiaceae</taxon>
        <taxon>Pseudonocardia</taxon>
    </lineage>
</organism>
<dbReference type="InterPro" id="IPR036291">
    <property type="entry name" value="NAD(P)-bd_dom_sf"/>
</dbReference>
<evidence type="ECO:0000313" key="5">
    <source>
        <dbReference type="EMBL" id="TWF82069.1"/>
    </source>
</evidence>
<dbReference type="Gene3D" id="3.90.180.10">
    <property type="entry name" value="Medium-chain alcohol dehydrogenases, catalytic domain"/>
    <property type="match status" value="1"/>
</dbReference>
<dbReference type="InterPro" id="IPR050129">
    <property type="entry name" value="Zn_alcohol_dh"/>
</dbReference>
<dbReference type="Gene3D" id="3.40.50.720">
    <property type="entry name" value="NAD(P)-binding Rossmann-like Domain"/>
    <property type="match status" value="1"/>
</dbReference>
<feature type="domain" description="Alcohol dehydrogenase-like N-terminal" evidence="4">
    <location>
        <begin position="43"/>
        <end position="166"/>
    </location>
</feature>
<dbReference type="Pfam" id="PF08240">
    <property type="entry name" value="ADH_N"/>
    <property type="match status" value="1"/>
</dbReference>
<dbReference type="GO" id="GO:0016491">
    <property type="term" value="F:oxidoreductase activity"/>
    <property type="evidence" value="ECO:0007669"/>
    <property type="project" value="UniProtKB-KW"/>
</dbReference>
<feature type="domain" description="Alcohol dehydrogenase-like C-terminal" evidence="3">
    <location>
        <begin position="209"/>
        <end position="341"/>
    </location>
</feature>
<sequence>MADAEATARLRAGRREEGAMRAAVMTGPGRLDVQEVELLPLAPGRIRVRTGATPFCATDVMNADGVFGKEPPTILGHASMGVVEELGPDVMGVRVGDRVVVHGTAECGRCFYCARGRTDQCSVIFDRPDGPPPVARLADGSIATAAGNVGGYAEVMSVDARQVVALDSRLSDVELGLLGCGVTTGLGSVFNVAAVVPGSDVAVVGCGQLGLWMIQGARLAGAGQIIALDPDAGRRDRAVKAGATAVLDPDEADPVEQVRALTGGYGVTYALEAAGPALAQRQAVLMTHRGGTTVLTGCEPLGAKLSLPQVPVALHGRTVVSSQNGRVRMHHDIPRYVRMLEDGRLDASLVVSAEFALDRVEDAMEAARTHRTVIGVIVPR</sequence>
<dbReference type="SUPFAM" id="SSF50129">
    <property type="entry name" value="GroES-like"/>
    <property type="match status" value="1"/>
</dbReference>
<evidence type="ECO:0000259" key="3">
    <source>
        <dbReference type="Pfam" id="PF00107"/>
    </source>
</evidence>
<keyword evidence="6" id="KW-1185">Reference proteome</keyword>
<comment type="cofactor">
    <cofactor evidence="1">
        <name>Zn(2+)</name>
        <dbReference type="ChEBI" id="CHEBI:29105"/>
    </cofactor>
</comment>
<evidence type="ECO:0000259" key="4">
    <source>
        <dbReference type="Pfam" id="PF08240"/>
    </source>
</evidence>
<dbReference type="AlphaFoldDB" id="A0A561T4P9"/>
<evidence type="ECO:0000313" key="6">
    <source>
        <dbReference type="Proteomes" id="UP000321261"/>
    </source>
</evidence>
<accession>A0A561T4P9</accession>
<name>A0A561T4P9_9PSEU</name>
<reference evidence="5 6" key="1">
    <citation type="submission" date="2019-06" db="EMBL/GenBank/DDBJ databases">
        <title>Sequencing the genomes of 1000 actinobacteria strains.</title>
        <authorList>
            <person name="Klenk H.-P."/>
        </authorList>
    </citation>
    <scope>NUCLEOTIDE SEQUENCE [LARGE SCALE GENOMIC DNA]</scope>
    <source>
        <strain evidence="5 6">DSM 45671</strain>
    </source>
</reference>
<keyword evidence="2" id="KW-0560">Oxidoreductase</keyword>
<evidence type="ECO:0000256" key="2">
    <source>
        <dbReference type="ARBA" id="ARBA00023002"/>
    </source>
</evidence>
<protein>
    <submittedName>
        <fullName evidence="5">S-(Hydroxymethyl)glutathione dehydrogenase/alcohol dehydrogenase</fullName>
    </submittedName>
</protein>
<dbReference type="EMBL" id="VIWU01000001">
    <property type="protein sequence ID" value="TWF82069.1"/>
    <property type="molecule type" value="Genomic_DNA"/>
</dbReference>
<dbReference type="PANTHER" id="PTHR43401">
    <property type="entry name" value="L-THREONINE 3-DEHYDROGENASE"/>
    <property type="match status" value="1"/>
</dbReference>
<dbReference type="SUPFAM" id="SSF51735">
    <property type="entry name" value="NAD(P)-binding Rossmann-fold domains"/>
    <property type="match status" value="1"/>
</dbReference>
<dbReference type="PANTHER" id="PTHR43401:SF5">
    <property type="entry name" value="ALCOHOL DEHYDROGENASE-RELATED"/>
    <property type="match status" value="1"/>
</dbReference>
<dbReference type="Proteomes" id="UP000321261">
    <property type="component" value="Unassembled WGS sequence"/>
</dbReference>
<comment type="caution">
    <text evidence="5">The sequence shown here is derived from an EMBL/GenBank/DDBJ whole genome shotgun (WGS) entry which is preliminary data.</text>
</comment>
<dbReference type="InterPro" id="IPR013154">
    <property type="entry name" value="ADH-like_N"/>
</dbReference>
<dbReference type="Pfam" id="PF00107">
    <property type="entry name" value="ADH_zinc_N"/>
    <property type="match status" value="1"/>
</dbReference>